<dbReference type="PANTHER" id="PTHR45648">
    <property type="entry name" value="GDSL LIPASE/ACYLHYDROLASE FAMILY PROTEIN (AFU_ORTHOLOGUE AFUA_4G14700)"/>
    <property type="match status" value="1"/>
</dbReference>
<evidence type="ECO:0000256" key="1">
    <source>
        <dbReference type="ARBA" id="ARBA00022801"/>
    </source>
</evidence>
<dbReference type="Gene3D" id="3.40.50.1110">
    <property type="entry name" value="SGNH hydrolase"/>
    <property type="match status" value="1"/>
</dbReference>
<evidence type="ECO:0000313" key="5">
    <source>
        <dbReference type="Proteomes" id="UP000308768"/>
    </source>
</evidence>
<reference evidence="4 5" key="1">
    <citation type="submission" date="2017-03" db="EMBL/GenBank/DDBJ databases">
        <title>Genomes of endolithic fungi from Antarctica.</title>
        <authorList>
            <person name="Coleine C."/>
            <person name="Masonjones S."/>
            <person name="Stajich J.E."/>
        </authorList>
    </citation>
    <scope>NUCLEOTIDE SEQUENCE [LARGE SCALE GENOMIC DNA]</scope>
    <source>
        <strain evidence="4 5">CCFEE 5187</strain>
    </source>
</reference>
<dbReference type="OrthoDB" id="1600564at2759"/>
<feature type="chain" id="PRO_5020428748" description="SGNH hydrolase-type esterase domain-containing protein" evidence="3">
    <location>
        <begin position="21"/>
        <end position="421"/>
    </location>
</feature>
<dbReference type="STRING" id="331657.A0A4U0VN46"/>
<keyword evidence="5" id="KW-1185">Reference proteome</keyword>
<feature type="signal peptide" evidence="3">
    <location>
        <begin position="1"/>
        <end position="20"/>
    </location>
</feature>
<feature type="region of interest" description="Disordered" evidence="2">
    <location>
        <begin position="46"/>
        <end position="70"/>
    </location>
</feature>
<proteinExistence type="predicted"/>
<evidence type="ECO:0008006" key="6">
    <source>
        <dbReference type="Google" id="ProtNLM"/>
    </source>
</evidence>
<dbReference type="InterPro" id="IPR001087">
    <property type="entry name" value="GDSL"/>
</dbReference>
<organism evidence="4 5">
    <name type="scientific">Cryomyces minteri</name>
    <dbReference type="NCBI Taxonomy" id="331657"/>
    <lineage>
        <taxon>Eukaryota</taxon>
        <taxon>Fungi</taxon>
        <taxon>Dikarya</taxon>
        <taxon>Ascomycota</taxon>
        <taxon>Pezizomycotina</taxon>
        <taxon>Dothideomycetes</taxon>
        <taxon>Dothideomycetes incertae sedis</taxon>
        <taxon>Cryomyces</taxon>
    </lineage>
</organism>
<comment type="caution">
    <text evidence="4">The sequence shown here is derived from an EMBL/GenBank/DDBJ whole genome shotgun (WGS) entry which is preliminary data.</text>
</comment>
<dbReference type="Pfam" id="PF00657">
    <property type="entry name" value="Lipase_GDSL"/>
    <property type="match status" value="1"/>
</dbReference>
<protein>
    <recommendedName>
        <fullName evidence="6">SGNH hydrolase-type esterase domain-containing protein</fullName>
    </recommendedName>
</protein>
<dbReference type="CDD" id="cd01846">
    <property type="entry name" value="fatty_acyltransferase_like"/>
    <property type="match status" value="1"/>
</dbReference>
<dbReference type="SUPFAM" id="SSF52266">
    <property type="entry name" value="SGNH hydrolase"/>
    <property type="match status" value="1"/>
</dbReference>
<name>A0A4U0VN46_9PEZI</name>
<dbReference type="AlphaFoldDB" id="A0A4U0VN46"/>
<dbReference type="PANTHER" id="PTHR45648:SF22">
    <property type="entry name" value="GDSL LIPASE_ACYLHYDROLASE FAMILY PROTEIN (AFU_ORTHOLOGUE AFUA_4G14700)"/>
    <property type="match status" value="1"/>
</dbReference>
<evidence type="ECO:0000256" key="3">
    <source>
        <dbReference type="SAM" id="SignalP"/>
    </source>
</evidence>
<dbReference type="GO" id="GO:0016788">
    <property type="term" value="F:hydrolase activity, acting on ester bonds"/>
    <property type="evidence" value="ECO:0007669"/>
    <property type="project" value="InterPro"/>
</dbReference>
<evidence type="ECO:0000313" key="4">
    <source>
        <dbReference type="EMBL" id="TKA49965.1"/>
    </source>
</evidence>
<feature type="compositionally biased region" description="Low complexity" evidence="2">
    <location>
        <begin position="47"/>
        <end position="70"/>
    </location>
</feature>
<dbReference type="InterPro" id="IPR051058">
    <property type="entry name" value="GDSL_Est/Lipase"/>
</dbReference>
<accession>A0A4U0VN46</accession>
<dbReference type="EMBL" id="NAJN01002691">
    <property type="protein sequence ID" value="TKA49965.1"/>
    <property type="molecule type" value="Genomic_DNA"/>
</dbReference>
<evidence type="ECO:0000256" key="2">
    <source>
        <dbReference type="SAM" id="MobiDB-lite"/>
    </source>
</evidence>
<keyword evidence="3" id="KW-0732">Signal</keyword>
<keyword evidence="1" id="KW-0378">Hydrolase</keyword>
<dbReference type="Proteomes" id="UP000308768">
    <property type="component" value="Unassembled WGS sequence"/>
</dbReference>
<sequence length="421" mass="45584">MRFSHTIVPIAALGFSVVSAAPPQWGQENHGAPQPHETWGNHYYAQASSAPAPSSPASSAAAPSAPASSASPASSAAATCPSASAAARNVWGLKNLTSLVSFGDSYTDENRLAYFMANNGSAPPVGYVGPVSTMAASGGRVWPRYVSYYTGCNIYDYAVSGAVCSNEITPRILNAIHANFPSVKEYEIPAFIADSKYVEPNGQKYMKNPADSTVYSMWIGTNDLGDKALLTDSQVPGKTIVDYTNCVFEQLDSIYANGGRYFVLQNIAPLQLSPLYGLPENGGVGPSRYWPDKPSNITEVSYRMKESAVTVNDIYKYQVPYELIVANRYPGAHFAVMDMYTLISDIYYNPSAYLNGTLPANATGWDNHCNLAGNVCARTNSPDSFLWYDELHPSEQTDRIIAKNFVDVIKGASKYATYWSS</sequence>
<dbReference type="InterPro" id="IPR036514">
    <property type="entry name" value="SGNH_hydro_sf"/>
</dbReference>
<gene>
    <name evidence="4" type="ORF">B0A49_13274</name>
</gene>